<proteinExistence type="predicted"/>
<gene>
    <name evidence="1" type="ORF">L1987_82904</name>
</gene>
<comment type="caution">
    <text evidence="1">The sequence shown here is derived from an EMBL/GenBank/DDBJ whole genome shotgun (WGS) entry which is preliminary data.</text>
</comment>
<evidence type="ECO:0000313" key="2">
    <source>
        <dbReference type="Proteomes" id="UP001056120"/>
    </source>
</evidence>
<reference evidence="2" key="1">
    <citation type="journal article" date="2022" name="Mol. Ecol. Resour.">
        <title>The genomes of chicory, endive, great burdock and yacon provide insights into Asteraceae palaeo-polyploidization history and plant inulin production.</title>
        <authorList>
            <person name="Fan W."/>
            <person name="Wang S."/>
            <person name="Wang H."/>
            <person name="Wang A."/>
            <person name="Jiang F."/>
            <person name="Liu H."/>
            <person name="Zhao H."/>
            <person name="Xu D."/>
            <person name="Zhang Y."/>
        </authorList>
    </citation>
    <scope>NUCLEOTIDE SEQUENCE [LARGE SCALE GENOMIC DNA]</scope>
    <source>
        <strain evidence="2">cv. Yunnan</strain>
    </source>
</reference>
<dbReference type="EMBL" id="CM042045">
    <property type="protein sequence ID" value="KAI3682715.1"/>
    <property type="molecule type" value="Genomic_DNA"/>
</dbReference>
<sequence>MCKDQITLQGQIASCIYSIKNNYVVLLYAFQSINLYKLLWLYISSSGDAESTSQNRWKCICPGDRLPEVNQIVSLPAIAILVYLFVLV</sequence>
<accession>A0ACB8YFH2</accession>
<reference evidence="1 2" key="2">
    <citation type="journal article" date="2022" name="Mol. Ecol. Resour.">
        <title>The genomes of chicory, endive, great burdock and yacon provide insights into Asteraceae paleo-polyploidization history and plant inulin production.</title>
        <authorList>
            <person name="Fan W."/>
            <person name="Wang S."/>
            <person name="Wang H."/>
            <person name="Wang A."/>
            <person name="Jiang F."/>
            <person name="Liu H."/>
            <person name="Zhao H."/>
            <person name="Xu D."/>
            <person name="Zhang Y."/>
        </authorList>
    </citation>
    <scope>NUCLEOTIDE SEQUENCE [LARGE SCALE GENOMIC DNA]</scope>
    <source>
        <strain evidence="2">cv. Yunnan</strain>
        <tissue evidence="1">Leaves</tissue>
    </source>
</reference>
<organism evidence="1 2">
    <name type="scientific">Smallanthus sonchifolius</name>
    <dbReference type="NCBI Taxonomy" id="185202"/>
    <lineage>
        <taxon>Eukaryota</taxon>
        <taxon>Viridiplantae</taxon>
        <taxon>Streptophyta</taxon>
        <taxon>Embryophyta</taxon>
        <taxon>Tracheophyta</taxon>
        <taxon>Spermatophyta</taxon>
        <taxon>Magnoliopsida</taxon>
        <taxon>eudicotyledons</taxon>
        <taxon>Gunneridae</taxon>
        <taxon>Pentapetalae</taxon>
        <taxon>asterids</taxon>
        <taxon>campanulids</taxon>
        <taxon>Asterales</taxon>
        <taxon>Asteraceae</taxon>
        <taxon>Asteroideae</taxon>
        <taxon>Heliantheae alliance</taxon>
        <taxon>Millerieae</taxon>
        <taxon>Smallanthus</taxon>
    </lineage>
</organism>
<keyword evidence="2" id="KW-1185">Reference proteome</keyword>
<protein>
    <submittedName>
        <fullName evidence="1">Uncharacterized protein</fullName>
    </submittedName>
</protein>
<name>A0ACB8YFH2_9ASTR</name>
<evidence type="ECO:0000313" key="1">
    <source>
        <dbReference type="EMBL" id="KAI3682715.1"/>
    </source>
</evidence>
<dbReference type="Proteomes" id="UP001056120">
    <property type="component" value="Linkage Group LG28"/>
</dbReference>